<keyword evidence="4 6" id="KW-1133">Transmembrane helix</keyword>
<dbReference type="InterPro" id="IPR004869">
    <property type="entry name" value="MMPL_dom"/>
</dbReference>
<proteinExistence type="predicted"/>
<evidence type="ECO:0000313" key="8">
    <source>
        <dbReference type="EMBL" id="GAI77159.1"/>
    </source>
</evidence>
<gene>
    <name evidence="8" type="ORF">S12H4_18554</name>
</gene>
<sequence>RLEMNIMEIQDMAFMGGKDKVDRKCSEIVGNPDDPQSLSIIAQFIDSLENNRQDGLKGLKEFQKYAAPYFKESVLKMASTENIALDDLPTSVLDRYANRDRTQFLLTVFPAENIWTDVNFLHRFTGDLDRVSNKATGMPPVMQELIRVIGNDGKNAALLTVFVVFLLLWLDFRSFKYAIIALIPLVAGVIWMVGLMHLIGMQLTVVNVMGLPLIIGIGIDYGVHIVHRWRLEGSKKVNQIFASTGKAIFLTSITTMLAFGSLIFSIWRGFGSLGAAMFIGVGACFLSTFIILPSIIGFLERKQC</sequence>
<evidence type="ECO:0000256" key="1">
    <source>
        <dbReference type="ARBA" id="ARBA00004651"/>
    </source>
</evidence>
<dbReference type="GO" id="GO:0005886">
    <property type="term" value="C:plasma membrane"/>
    <property type="evidence" value="ECO:0007669"/>
    <property type="project" value="UniProtKB-SubCell"/>
</dbReference>
<evidence type="ECO:0000256" key="5">
    <source>
        <dbReference type="ARBA" id="ARBA00023136"/>
    </source>
</evidence>
<evidence type="ECO:0000256" key="2">
    <source>
        <dbReference type="ARBA" id="ARBA00022475"/>
    </source>
</evidence>
<feature type="transmembrane region" description="Helical" evidence="6">
    <location>
        <begin position="273"/>
        <end position="299"/>
    </location>
</feature>
<dbReference type="Gene3D" id="1.20.1640.10">
    <property type="entry name" value="Multidrug efflux transporter AcrB transmembrane domain"/>
    <property type="match status" value="1"/>
</dbReference>
<keyword evidence="2" id="KW-1003">Cell membrane</keyword>
<feature type="transmembrane region" description="Helical" evidence="6">
    <location>
        <begin position="247"/>
        <end position="267"/>
    </location>
</feature>
<evidence type="ECO:0000256" key="6">
    <source>
        <dbReference type="SAM" id="Phobius"/>
    </source>
</evidence>
<organism evidence="8">
    <name type="scientific">marine sediment metagenome</name>
    <dbReference type="NCBI Taxonomy" id="412755"/>
    <lineage>
        <taxon>unclassified sequences</taxon>
        <taxon>metagenomes</taxon>
        <taxon>ecological metagenomes</taxon>
    </lineage>
</organism>
<dbReference type="SUPFAM" id="SSF82866">
    <property type="entry name" value="Multidrug efflux transporter AcrB transmembrane domain"/>
    <property type="match status" value="1"/>
</dbReference>
<name>X1TAV7_9ZZZZ</name>
<comment type="caution">
    <text evidence="8">The sequence shown here is derived from an EMBL/GenBank/DDBJ whole genome shotgun (WGS) entry which is preliminary data.</text>
</comment>
<feature type="domain" description="Membrane transport protein MMPL" evidence="7">
    <location>
        <begin position="134"/>
        <end position="301"/>
    </location>
</feature>
<feature type="non-terminal residue" evidence="8">
    <location>
        <position position="1"/>
    </location>
</feature>
<feature type="transmembrane region" description="Helical" evidence="6">
    <location>
        <begin position="177"/>
        <end position="199"/>
    </location>
</feature>
<dbReference type="AlphaFoldDB" id="X1TAV7"/>
<feature type="transmembrane region" description="Helical" evidence="6">
    <location>
        <begin position="153"/>
        <end position="170"/>
    </location>
</feature>
<dbReference type="PANTHER" id="PTHR33406">
    <property type="entry name" value="MEMBRANE PROTEIN MJ1562-RELATED"/>
    <property type="match status" value="1"/>
</dbReference>
<dbReference type="Pfam" id="PF03176">
    <property type="entry name" value="MMPL"/>
    <property type="match status" value="1"/>
</dbReference>
<feature type="transmembrane region" description="Helical" evidence="6">
    <location>
        <begin position="205"/>
        <end position="226"/>
    </location>
</feature>
<evidence type="ECO:0000256" key="4">
    <source>
        <dbReference type="ARBA" id="ARBA00022989"/>
    </source>
</evidence>
<evidence type="ECO:0000259" key="7">
    <source>
        <dbReference type="Pfam" id="PF03176"/>
    </source>
</evidence>
<dbReference type="InterPro" id="IPR050545">
    <property type="entry name" value="Mycobact_MmpL"/>
</dbReference>
<keyword evidence="5 6" id="KW-0472">Membrane</keyword>
<comment type="subcellular location">
    <subcellularLocation>
        <location evidence="1">Cell membrane</location>
        <topology evidence="1">Multi-pass membrane protein</topology>
    </subcellularLocation>
</comment>
<keyword evidence="3 6" id="KW-0812">Transmembrane</keyword>
<reference evidence="8" key="1">
    <citation type="journal article" date="2014" name="Front. Microbiol.">
        <title>High frequency of phylogenetically diverse reductive dehalogenase-homologous genes in deep subseafloor sedimentary metagenomes.</title>
        <authorList>
            <person name="Kawai M."/>
            <person name="Futagami T."/>
            <person name="Toyoda A."/>
            <person name="Takaki Y."/>
            <person name="Nishi S."/>
            <person name="Hori S."/>
            <person name="Arai W."/>
            <person name="Tsubouchi T."/>
            <person name="Morono Y."/>
            <person name="Uchiyama I."/>
            <person name="Ito T."/>
            <person name="Fujiyama A."/>
            <person name="Inagaki F."/>
            <person name="Takami H."/>
        </authorList>
    </citation>
    <scope>NUCLEOTIDE SEQUENCE</scope>
    <source>
        <strain evidence="8">Expedition CK06-06</strain>
    </source>
</reference>
<evidence type="ECO:0000256" key="3">
    <source>
        <dbReference type="ARBA" id="ARBA00022692"/>
    </source>
</evidence>
<accession>X1TAV7</accession>
<protein>
    <recommendedName>
        <fullName evidence="7">Membrane transport protein MMPL domain-containing protein</fullName>
    </recommendedName>
</protein>
<dbReference type="PANTHER" id="PTHR33406:SF13">
    <property type="entry name" value="MEMBRANE PROTEIN YDFJ"/>
    <property type="match status" value="1"/>
</dbReference>
<dbReference type="EMBL" id="BARW01009176">
    <property type="protein sequence ID" value="GAI77159.1"/>
    <property type="molecule type" value="Genomic_DNA"/>
</dbReference>